<name>A0A2S7T769_9FLAO</name>
<accession>A0A2S7T769</accession>
<comment type="caution">
    <text evidence="4">The sequence shown here is derived from an EMBL/GenBank/DDBJ whole genome shotgun (WGS) entry which is preliminary data.</text>
</comment>
<gene>
    <name evidence="4" type="ORF">BST99_06025</name>
</gene>
<proteinExistence type="predicted"/>
<dbReference type="Proteomes" id="UP000239366">
    <property type="component" value="Unassembled WGS sequence"/>
</dbReference>
<dbReference type="InterPro" id="IPR036052">
    <property type="entry name" value="TrpB-like_PALP_sf"/>
</dbReference>
<evidence type="ECO:0000259" key="3">
    <source>
        <dbReference type="Pfam" id="PF00291"/>
    </source>
</evidence>
<dbReference type="UniPathway" id="UPA00136">
    <property type="reaction ID" value="UER00200"/>
</dbReference>
<evidence type="ECO:0000313" key="5">
    <source>
        <dbReference type="Proteomes" id="UP000239366"/>
    </source>
</evidence>
<evidence type="ECO:0000313" key="4">
    <source>
        <dbReference type="EMBL" id="PQJ15355.1"/>
    </source>
</evidence>
<keyword evidence="2" id="KW-0663">Pyridoxal phosphate</keyword>
<evidence type="ECO:0000256" key="2">
    <source>
        <dbReference type="ARBA" id="ARBA00022898"/>
    </source>
</evidence>
<evidence type="ECO:0000256" key="1">
    <source>
        <dbReference type="ARBA" id="ARBA00001933"/>
    </source>
</evidence>
<feature type="domain" description="Tryptophan synthase beta chain-like PALP" evidence="3">
    <location>
        <begin position="11"/>
        <end position="69"/>
    </location>
</feature>
<dbReference type="Pfam" id="PF00291">
    <property type="entry name" value="PALP"/>
    <property type="match status" value="1"/>
</dbReference>
<dbReference type="AlphaFoldDB" id="A0A2S7T769"/>
<protein>
    <recommendedName>
        <fullName evidence="3">Tryptophan synthase beta chain-like PALP domain-containing protein</fullName>
    </recommendedName>
</protein>
<organism evidence="4 5">
    <name type="scientific">Aureicoccus marinus</name>
    <dbReference type="NCBI Taxonomy" id="754435"/>
    <lineage>
        <taxon>Bacteria</taxon>
        <taxon>Pseudomonadati</taxon>
        <taxon>Bacteroidota</taxon>
        <taxon>Flavobacteriia</taxon>
        <taxon>Flavobacteriales</taxon>
        <taxon>Flavobacteriaceae</taxon>
        <taxon>Aureicoccus</taxon>
    </lineage>
</organism>
<dbReference type="Gene3D" id="3.40.50.1100">
    <property type="match status" value="1"/>
</dbReference>
<dbReference type="GO" id="GO:0019344">
    <property type="term" value="P:cysteine biosynthetic process"/>
    <property type="evidence" value="ECO:0007669"/>
    <property type="project" value="UniProtKB-UniPathway"/>
</dbReference>
<keyword evidence="5" id="KW-1185">Reference proteome</keyword>
<comment type="cofactor">
    <cofactor evidence="1">
        <name>pyridoxal 5'-phosphate</name>
        <dbReference type="ChEBI" id="CHEBI:597326"/>
    </cofactor>
</comment>
<dbReference type="InterPro" id="IPR001926">
    <property type="entry name" value="TrpB-like_PALP"/>
</dbReference>
<reference evidence="5" key="1">
    <citation type="submission" date="2016-11" db="EMBL/GenBank/DDBJ databases">
        <title>Trade-off between light-utilization and light-protection in marine flavobacteria.</title>
        <authorList>
            <person name="Kumagai Y."/>
            <person name="Yoshizawa S."/>
            <person name="Kogure K."/>
        </authorList>
    </citation>
    <scope>NUCLEOTIDE SEQUENCE [LARGE SCALE GENOMIC DNA]</scope>
    <source>
        <strain evidence="5">SG-18</strain>
    </source>
</reference>
<sequence>MLRAPQYRTLQTRGLEIWRDTEGLVTHYVLAMGTTGRIMGTSLYLKEQNFDVLIIGAQLEESSSISGLRSCQIFGASHLHHHHPKSHKQGEQNNDLQHGPLFAFVQTRSTFHDSSNPPHFLRIGFVKVKFRFPV</sequence>
<dbReference type="EMBL" id="MQVX01000001">
    <property type="protein sequence ID" value="PQJ15355.1"/>
    <property type="molecule type" value="Genomic_DNA"/>
</dbReference>
<dbReference type="SUPFAM" id="SSF53686">
    <property type="entry name" value="Tryptophan synthase beta subunit-like PLP-dependent enzymes"/>
    <property type="match status" value="1"/>
</dbReference>